<comment type="function">
    <text evidence="3">Required for formate dehydrogenase (FDH) activity. Acts as a sulfur carrier protein that transfers sulfur from IscS to the molybdenum cofactor prior to its insertion into FDH.</text>
</comment>
<feature type="binding site" evidence="3">
    <location>
        <begin position="232"/>
        <end position="237"/>
    </location>
    <ligand>
        <name>Mo-bis(molybdopterin guanine dinucleotide)</name>
        <dbReference type="ChEBI" id="CHEBI:60539"/>
    </ligand>
</feature>
<keyword evidence="1 3" id="KW-0963">Cytoplasm</keyword>
<dbReference type="PANTHER" id="PTHR30592">
    <property type="entry name" value="FORMATE DEHYDROGENASE"/>
    <property type="match status" value="1"/>
</dbReference>
<gene>
    <name evidence="3 4" type="primary">fdhD</name>
    <name evidence="4" type="ORF">RE476_06845</name>
</gene>
<dbReference type="PIRSF" id="PIRSF015626">
    <property type="entry name" value="FdhD"/>
    <property type="match status" value="1"/>
</dbReference>
<name>A0AA51UDE7_9EURY</name>
<proteinExistence type="inferred from homology"/>
<dbReference type="Pfam" id="PF02634">
    <property type="entry name" value="FdhD-NarQ"/>
    <property type="match status" value="1"/>
</dbReference>
<evidence type="ECO:0000256" key="2">
    <source>
        <dbReference type="ARBA" id="ARBA00023150"/>
    </source>
</evidence>
<feature type="active site" description="Cysteine persulfide intermediate" evidence="3">
    <location>
        <position position="98"/>
    </location>
</feature>
<reference evidence="4" key="1">
    <citation type="submission" date="2023-08" db="EMBL/GenBank/DDBJ databases">
        <title>Methanolobus mangrovi sp. nov. and Methanolobus sediminis sp. nov, two novel methylotrophic methanogens isolated from mangrove sediments in China.</title>
        <authorList>
            <person name="Zhou J."/>
        </authorList>
    </citation>
    <scope>NUCLEOTIDE SEQUENCE</scope>
    <source>
        <strain evidence="4">FTZ2</strain>
    </source>
</reference>
<dbReference type="InterPro" id="IPR003786">
    <property type="entry name" value="FdhD"/>
</dbReference>
<evidence type="ECO:0000313" key="4">
    <source>
        <dbReference type="EMBL" id="WMW21134.1"/>
    </source>
</evidence>
<sequence length="269" mass="29603">MYREVDCIKGDGDSFDLEMHPVIEEMPLAVTVNGRHALTAMVSPDMLREFVIGFLYTEGIIKDTDEIESIKIEDTNASILTKSPFKILVSKKTVLSGCGGSMSYLDIAKLPEIESDLILDSETIRTVVKEALDSQLHVLTGGIHVVGMYNAKGKVCVVEDIGRHNALDKIIGYALEKNIDLSSTYIICSGRISSEMVRKCLTANIPVVVSRGATTTLAIDIARSRGLTIVGFVRSKKMNVYSRGNRITDIPLSISESLREDEKEESKMK</sequence>
<accession>A0AA51UDE7</accession>
<evidence type="ECO:0000256" key="3">
    <source>
        <dbReference type="HAMAP-Rule" id="MF_00187"/>
    </source>
</evidence>
<dbReference type="Gene3D" id="3.40.140.10">
    <property type="entry name" value="Cytidine Deaminase, domain 2"/>
    <property type="match status" value="1"/>
</dbReference>
<keyword evidence="5" id="KW-1185">Reference proteome</keyword>
<organism evidence="4 5">
    <name type="scientific">Methanolobus mangrovi</name>
    <dbReference type="NCBI Taxonomy" id="3072977"/>
    <lineage>
        <taxon>Archaea</taxon>
        <taxon>Methanobacteriati</taxon>
        <taxon>Methanobacteriota</taxon>
        <taxon>Stenosarchaea group</taxon>
        <taxon>Methanomicrobia</taxon>
        <taxon>Methanosarcinales</taxon>
        <taxon>Methanosarcinaceae</taxon>
        <taxon>Methanolobus</taxon>
    </lineage>
</organism>
<dbReference type="RefSeq" id="WP_309306920.1">
    <property type="nucleotide sequence ID" value="NZ_CP133594.1"/>
</dbReference>
<dbReference type="PANTHER" id="PTHR30592:SF1">
    <property type="entry name" value="SULFUR CARRIER PROTEIN FDHD"/>
    <property type="match status" value="1"/>
</dbReference>
<dbReference type="AlphaFoldDB" id="A0AA51UDE7"/>
<dbReference type="GeneID" id="84229844"/>
<dbReference type="GO" id="GO:0006777">
    <property type="term" value="P:Mo-molybdopterin cofactor biosynthetic process"/>
    <property type="evidence" value="ECO:0007669"/>
    <property type="project" value="UniProtKB-UniRule"/>
</dbReference>
<dbReference type="GO" id="GO:0005737">
    <property type="term" value="C:cytoplasm"/>
    <property type="evidence" value="ECO:0007669"/>
    <property type="project" value="UniProtKB-SubCell"/>
</dbReference>
<dbReference type="SUPFAM" id="SSF53927">
    <property type="entry name" value="Cytidine deaminase-like"/>
    <property type="match status" value="1"/>
</dbReference>
<dbReference type="Proteomes" id="UP001183006">
    <property type="component" value="Chromosome"/>
</dbReference>
<dbReference type="InterPro" id="IPR016193">
    <property type="entry name" value="Cytidine_deaminase-like"/>
</dbReference>
<comment type="similarity">
    <text evidence="3">Belongs to the FdhD family.</text>
</comment>
<dbReference type="HAMAP" id="MF_00187">
    <property type="entry name" value="FdhD"/>
    <property type="match status" value="1"/>
</dbReference>
<evidence type="ECO:0000256" key="1">
    <source>
        <dbReference type="ARBA" id="ARBA00022490"/>
    </source>
</evidence>
<dbReference type="GO" id="GO:0097163">
    <property type="term" value="F:sulfur carrier activity"/>
    <property type="evidence" value="ECO:0007669"/>
    <property type="project" value="UniProtKB-UniRule"/>
</dbReference>
<dbReference type="KEGG" id="mmav:RE476_06845"/>
<protein>
    <recommendedName>
        <fullName evidence="3">Sulfur carrier protein FdhD</fullName>
    </recommendedName>
</protein>
<dbReference type="GO" id="GO:0016783">
    <property type="term" value="F:sulfurtransferase activity"/>
    <property type="evidence" value="ECO:0007669"/>
    <property type="project" value="InterPro"/>
</dbReference>
<keyword evidence="2 3" id="KW-0501">Molybdenum cofactor biosynthesis</keyword>
<dbReference type="NCBIfam" id="TIGR00129">
    <property type="entry name" value="fdhD_narQ"/>
    <property type="match status" value="1"/>
</dbReference>
<dbReference type="EMBL" id="CP133594">
    <property type="protein sequence ID" value="WMW21134.1"/>
    <property type="molecule type" value="Genomic_DNA"/>
</dbReference>
<evidence type="ECO:0000313" key="5">
    <source>
        <dbReference type="Proteomes" id="UP001183006"/>
    </source>
</evidence>
<comment type="subcellular location">
    <subcellularLocation>
        <location evidence="3">Cytoplasm</location>
    </subcellularLocation>
</comment>
<dbReference type="Gene3D" id="3.10.20.10">
    <property type="match status" value="1"/>
</dbReference>